<gene>
    <name evidence="5" type="ORF">RL72_00193</name>
</gene>
<evidence type="ECO:0000256" key="1">
    <source>
        <dbReference type="ARBA" id="ARBA00023015"/>
    </source>
</evidence>
<feature type="domain" description="HTH marR-type" evidence="4">
    <location>
        <begin position="11"/>
        <end position="149"/>
    </location>
</feature>
<dbReference type="InterPro" id="IPR023187">
    <property type="entry name" value="Tscrpt_reg_MarR-type_CS"/>
</dbReference>
<keyword evidence="1" id="KW-0805">Transcription regulation</keyword>
<dbReference type="SMART" id="SM00347">
    <property type="entry name" value="HTH_MARR"/>
    <property type="match status" value="1"/>
</dbReference>
<dbReference type="GO" id="GO:0006950">
    <property type="term" value="P:response to stress"/>
    <property type="evidence" value="ECO:0007669"/>
    <property type="project" value="TreeGrafter"/>
</dbReference>
<evidence type="ECO:0000256" key="2">
    <source>
        <dbReference type="ARBA" id="ARBA00023125"/>
    </source>
</evidence>
<accession>A0A0F0LI69</accession>
<dbReference type="EMBL" id="JYIT01000040">
    <property type="protein sequence ID" value="KJL32000.1"/>
    <property type="molecule type" value="Genomic_DNA"/>
</dbReference>
<dbReference type="AlphaFoldDB" id="A0A0F0LI69"/>
<dbReference type="InterPro" id="IPR039422">
    <property type="entry name" value="MarR/SlyA-like"/>
</dbReference>
<evidence type="ECO:0000313" key="5">
    <source>
        <dbReference type="EMBL" id="KJL32000.1"/>
    </source>
</evidence>
<dbReference type="GO" id="GO:0003700">
    <property type="term" value="F:DNA-binding transcription factor activity"/>
    <property type="evidence" value="ECO:0007669"/>
    <property type="project" value="InterPro"/>
</dbReference>
<proteinExistence type="predicted"/>
<dbReference type="PROSITE" id="PS01117">
    <property type="entry name" value="HTH_MARR_1"/>
    <property type="match status" value="1"/>
</dbReference>
<dbReference type="PATRIC" id="fig|582680.7.peg.204"/>
<dbReference type="InterPro" id="IPR036390">
    <property type="entry name" value="WH_DNA-bd_sf"/>
</dbReference>
<dbReference type="RefSeq" id="WP_045248942.1">
    <property type="nucleotide sequence ID" value="NZ_CP099706.1"/>
</dbReference>
<dbReference type="InterPro" id="IPR036388">
    <property type="entry name" value="WH-like_DNA-bd_sf"/>
</dbReference>
<dbReference type="PANTHER" id="PTHR33164:SF43">
    <property type="entry name" value="HTH-TYPE TRANSCRIPTIONAL REPRESSOR YETL"/>
    <property type="match status" value="1"/>
</dbReference>
<dbReference type="Pfam" id="PF12802">
    <property type="entry name" value="MarR_2"/>
    <property type="match status" value="1"/>
</dbReference>
<dbReference type="InterPro" id="IPR000835">
    <property type="entry name" value="HTH_MarR-typ"/>
</dbReference>
<reference evidence="5 6" key="1">
    <citation type="submission" date="2015-02" db="EMBL/GenBank/DDBJ databases">
        <title>Draft genome sequences of ten Microbacterium spp. with emphasis on heavy metal contaminated environments.</title>
        <authorList>
            <person name="Corretto E."/>
        </authorList>
    </citation>
    <scope>NUCLEOTIDE SEQUENCE [LARGE SCALE GENOMIC DNA]</scope>
    <source>
        <strain evidence="5 6">DSM 23848</strain>
    </source>
</reference>
<keyword evidence="3" id="KW-0804">Transcription</keyword>
<dbReference type="SUPFAM" id="SSF46785">
    <property type="entry name" value="Winged helix' DNA-binding domain"/>
    <property type="match status" value="1"/>
</dbReference>
<dbReference type="PROSITE" id="PS50995">
    <property type="entry name" value="HTH_MARR_2"/>
    <property type="match status" value="1"/>
</dbReference>
<name>A0A0F0LI69_9MICO</name>
<protein>
    <submittedName>
        <fullName evidence="5">MarR family protein</fullName>
    </submittedName>
</protein>
<keyword evidence="2" id="KW-0238">DNA-binding</keyword>
<evidence type="ECO:0000313" key="6">
    <source>
        <dbReference type="Proteomes" id="UP000033448"/>
    </source>
</evidence>
<sequence length="156" mass="16445">MSRAELEGGPEGRLAAVISPLRRTLLAAARERGSLPDIPDAQIEVVRALLPSPDGAERGPAELADALHLSRSTVSNLLRAMEADGLVERRRGAGDGRRVVVAASARAIDLFHRFDEAAGELLREALASLDPSDRSAVDAAVPALERLAEALKGASR</sequence>
<keyword evidence="6" id="KW-1185">Reference proteome</keyword>
<dbReference type="Gene3D" id="1.10.10.10">
    <property type="entry name" value="Winged helix-like DNA-binding domain superfamily/Winged helix DNA-binding domain"/>
    <property type="match status" value="1"/>
</dbReference>
<evidence type="ECO:0000256" key="3">
    <source>
        <dbReference type="ARBA" id="ARBA00023163"/>
    </source>
</evidence>
<dbReference type="GO" id="GO:0003677">
    <property type="term" value="F:DNA binding"/>
    <property type="evidence" value="ECO:0007669"/>
    <property type="project" value="UniProtKB-KW"/>
</dbReference>
<dbReference type="PANTHER" id="PTHR33164">
    <property type="entry name" value="TRANSCRIPTIONAL REGULATOR, MARR FAMILY"/>
    <property type="match status" value="1"/>
</dbReference>
<evidence type="ECO:0000259" key="4">
    <source>
        <dbReference type="PROSITE" id="PS50995"/>
    </source>
</evidence>
<dbReference type="Proteomes" id="UP000033448">
    <property type="component" value="Unassembled WGS sequence"/>
</dbReference>
<organism evidence="5 6">
    <name type="scientific">Microbacterium azadirachtae</name>
    <dbReference type="NCBI Taxonomy" id="582680"/>
    <lineage>
        <taxon>Bacteria</taxon>
        <taxon>Bacillati</taxon>
        <taxon>Actinomycetota</taxon>
        <taxon>Actinomycetes</taxon>
        <taxon>Micrococcales</taxon>
        <taxon>Microbacteriaceae</taxon>
        <taxon>Microbacterium</taxon>
    </lineage>
</organism>
<comment type="caution">
    <text evidence="5">The sequence shown here is derived from an EMBL/GenBank/DDBJ whole genome shotgun (WGS) entry which is preliminary data.</text>
</comment>